<dbReference type="AlphaFoldDB" id="B8FWB9"/>
<proteinExistence type="predicted"/>
<keyword evidence="1" id="KW-0472">Membrane</keyword>
<organism evidence="2 3">
    <name type="scientific">Desulfitobacterium hafniense (strain DSM 10664 / DCB-2)</name>
    <dbReference type="NCBI Taxonomy" id="272564"/>
    <lineage>
        <taxon>Bacteria</taxon>
        <taxon>Bacillati</taxon>
        <taxon>Bacillota</taxon>
        <taxon>Clostridia</taxon>
        <taxon>Eubacteriales</taxon>
        <taxon>Desulfitobacteriaceae</taxon>
        <taxon>Desulfitobacterium</taxon>
    </lineage>
</organism>
<reference evidence="2 3" key="1">
    <citation type="journal article" date="2012" name="BMC Microbiol.">
        <title>Genome sequence of Desulfitobacterium hafniense DCB-2, a Gram-positive anaerobe capable of dehalogenation and metal reduction.</title>
        <authorList>
            <person name="Kim S.H."/>
            <person name="Harzman C."/>
            <person name="Davis J.K."/>
            <person name="Hutcheson R."/>
            <person name="Broderick J.B."/>
            <person name="Marsh T.L."/>
            <person name="Tiedje J.M."/>
        </authorList>
    </citation>
    <scope>NUCLEOTIDE SEQUENCE [LARGE SCALE GENOMIC DNA]</scope>
    <source>
        <strain evidence="3">DSM 10664 / DCB-2</strain>
    </source>
</reference>
<dbReference type="KEGG" id="dhd:Dhaf_2705"/>
<name>B8FWB9_DESHD</name>
<evidence type="ECO:0000256" key="1">
    <source>
        <dbReference type="SAM" id="Phobius"/>
    </source>
</evidence>
<protein>
    <submittedName>
        <fullName evidence="2">Uncharacterized protein</fullName>
    </submittedName>
</protein>
<accession>B8FWB9</accession>
<dbReference type="HOGENOM" id="CLU_3060861_0_0_9"/>
<evidence type="ECO:0000313" key="2">
    <source>
        <dbReference type="EMBL" id="ACL20731.1"/>
    </source>
</evidence>
<keyword evidence="1" id="KW-0812">Transmembrane</keyword>
<dbReference type="EMBL" id="CP001336">
    <property type="protein sequence ID" value="ACL20731.1"/>
    <property type="molecule type" value="Genomic_DNA"/>
</dbReference>
<evidence type="ECO:0000313" key="3">
    <source>
        <dbReference type="Proteomes" id="UP000007726"/>
    </source>
</evidence>
<feature type="transmembrane region" description="Helical" evidence="1">
    <location>
        <begin position="30"/>
        <end position="48"/>
    </location>
</feature>
<dbReference type="Proteomes" id="UP000007726">
    <property type="component" value="Chromosome"/>
</dbReference>
<sequence length="53" mass="6087">MLQALEIIFNGVWDILSNTIPVSSTISFTLWQYFLFILIVIVLIRQLFGRGGE</sequence>
<keyword evidence="1" id="KW-1133">Transmembrane helix</keyword>
<gene>
    <name evidence="2" type="ordered locus">Dhaf_2705</name>
</gene>